<dbReference type="Pfam" id="PF24793">
    <property type="entry name" value="GINT1_N"/>
    <property type="match status" value="1"/>
</dbReference>
<accession>A0A8J3ELM4</accession>
<dbReference type="PANTHER" id="PTHR43772:SF2">
    <property type="entry name" value="PUTATIVE (AFU_ORTHOLOGUE AFUA_2G04480)-RELATED"/>
    <property type="match status" value="1"/>
</dbReference>
<comment type="caution">
    <text evidence="4">The sequence shown here is derived from an EMBL/GenBank/DDBJ whole genome shotgun (WGS) entry which is preliminary data.</text>
</comment>
<dbReference type="GO" id="GO:0045493">
    <property type="term" value="P:xylan catabolic process"/>
    <property type="evidence" value="ECO:0007669"/>
    <property type="project" value="UniProtKB-KW"/>
</dbReference>
<protein>
    <recommendedName>
        <fullName evidence="3">Glucosamine inositolphosphorylceramide transferase 1 N-terminal domain-containing protein</fullName>
    </recommendedName>
</protein>
<dbReference type="Gene3D" id="2.115.10.20">
    <property type="entry name" value="Glycosyl hydrolase domain, family 43"/>
    <property type="match status" value="1"/>
</dbReference>
<keyword evidence="2" id="KW-0119">Carbohydrate metabolism</keyword>
<evidence type="ECO:0000313" key="5">
    <source>
        <dbReference type="Proteomes" id="UP000656813"/>
    </source>
</evidence>
<keyword evidence="5" id="KW-1185">Reference proteome</keyword>
<dbReference type="SUPFAM" id="SSF75005">
    <property type="entry name" value="Arabinanase/levansucrase/invertase"/>
    <property type="match status" value="1"/>
</dbReference>
<organism evidence="4 5">
    <name type="scientific">Pullulanibacillus pueri</name>
    <dbReference type="NCBI Taxonomy" id="1437324"/>
    <lineage>
        <taxon>Bacteria</taxon>
        <taxon>Bacillati</taxon>
        <taxon>Bacillota</taxon>
        <taxon>Bacilli</taxon>
        <taxon>Bacillales</taxon>
        <taxon>Sporolactobacillaceae</taxon>
        <taxon>Pullulanibacillus</taxon>
    </lineage>
</organism>
<dbReference type="InterPro" id="IPR023296">
    <property type="entry name" value="Glyco_hydro_beta-prop_sf"/>
</dbReference>
<reference evidence="4" key="2">
    <citation type="submission" date="2020-09" db="EMBL/GenBank/DDBJ databases">
        <authorList>
            <person name="Sun Q."/>
            <person name="Zhou Y."/>
        </authorList>
    </citation>
    <scope>NUCLEOTIDE SEQUENCE</scope>
    <source>
        <strain evidence="4">CGMCC 1.12777</strain>
    </source>
</reference>
<proteinExistence type="predicted"/>
<keyword evidence="1" id="KW-0624">Polysaccharide degradation</keyword>
<evidence type="ECO:0000256" key="1">
    <source>
        <dbReference type="ARBA" id="ARBA00022651"/>
    </source>
</evidence>
<feature type="domain" description="Glucosamine inositolphosphorylceramide transferase 1 N-terminal" evidence="3">
    <location>
        <begin position="54"/>
        <end position="298"/>
    </location>
</feature>
<evidence type="ECO:0000313" key="4">
    <source>
        <dbReference type="EMBL" id="GGH81643.1"/>
    </source>
</evidence>
<dbReference type="InterPro" id="IPR052176">
    <property type="entry name" value="Glycosyl_Hydrlase_43_Enz"/>
</dbReference>
<dbReference type="EMBL" id="BMFV01000013">
    <property type="protein sequence ID" value="GGH81643.1"/>
    <property type="molecule type" value="Genomic_DNA"/>
</dbReference>
<gene>
    <name evidence="4" type="ORF">GCM10007096_19840</name>
</gene>
<evidence type="ECO:0000256" key="2">
    <source>
        <dbReference type="ARBA" id="ARBA00023277"/>
    </source>
</evidence>
<dbReference type="InterPro" id="IPR056442">
    <property type="entry name" value="GINT1_N"/>
</dbReference>
<dbReference type="AlphaFoldDB" id="A0A8J3ELM4"/>
<dbReference type="PANTHER" id="PTHR43772">
    <property type="entry name" value="ENDO-1,4-BETA-XYLANASE"/>
    <property type="match status" value="1"/>
</dbReference>
<dbReference type="Proteomes" id="UP000656813">
    <property type="component" value="Unassembled WGS sequence"/>
</dbReference>
<evidence type="ECO:0000259" key="3">
    <source>
        <dbReference type="Pfam" id="PF24793"/>
    </source>
</evidence>
<dbReference type="RefSeq" id="WP_188497243.1">
    <property type="nucleotide sequence ID" value="NZ_BMFV01000013.1"/>
</dbReference>
<sequence length="334" mass="39298">MILLSVAMLVILVFFWLLHTKKIVLDIWSIAVFKSQNLIFKLPHEKKLDKVTLCASDILDVHAEFVADPFIIFHNSFFYMFFEIMDKSSGKGIIGLATSKDGEEWKYDRVVLRENYHLSFPYVFKHKGEYYMIPESCEANQVFLYKAKNFPYEWNKVNGLVKGKYVDSSIFYYNNKWWMFAGESGNLHLFYSERLEEDWEEHPKSPMISNNYNITRSGGRVIVDSGKIYRYTQDCKPNYGSAVRVFEITQLSERDYLEEEVNLVLRGSNRSTDWNRDGMHNIDQLKLVGNNWLIAVDGHKSENKSYLLWKLDRVFVKVFIRKKKGCIRVEGFGK</sequence>
<keyword evidence="1" id="KW-0858">Xylan degradation</keyword>
<reference evidence="4" key="1">
    <citation type="journal article" date="2014" name="Int. J. Syst. Evol. Microbiol.">
        <title>Complete genome sequence of Corynebacterium casei LMG S-19264T (=DSM 44701T), isolated from a smear-ripened cheese.</title>
        <authorList>
            <consortium name="US DOE Joint Genome Institute (JGI-PGF)"/>
            <person name="Walter F."/>
            <person name="Albersmeier A."/>
            <person name="Kalinowski J."/>
            <person name="Ruckert C."/>
        </authorList>
    </citation>
    <scope>NUCLEOTIDE SEQUENCE</scope>
    <source>
        <strain evidence="4">CGMCC 1.12777</strain>
    </source>
</reference>
<name>A0A8J3ELM4_9BACL</name>